<feature type="signal peptide" evidence="1">
    <location>
        <begin position="1"/>
        <end position="22"/>
    </location>
</feature>
<evidence type="ECO:0000313" key="2">
    <source>
        <dbReference type="EMBL" id="TQD37715.1"/>
    </source>
</evidence>
<dbReference type="EMBL" id="VIAR01000009">
    <property type="protein sequence ID" value="TQD37715.1"/>
    <property type="molecule type" value="Genomic_DNA"/>
</dbReference>
<proteinExistence type="predicted"/>
<feature type="chain" id="PRO_5021450864" evidence="1">
    <location>
        <begin position="23"/>
        <end position="191"/>
    </location>
</feature>
<reference evidence="2 3" key="1">
    <citation type="submission" date="2019-06" db="EMBL/GenBank/DDBJ databases">
        <title>Flavibacter putida gen. nov., sp. nov., a novel marine bacterium of the family Flavobacteriaceae isolated from coastal seawater.</title>
        <authorList>
            <person name="Feng X."/>
        </authorList>
    </citation>
    <scope>NUCLEOTIDE SEQUENCE [LARGE SCALE GENOMIC DNA]</scope>
    <source>
        <strain evidence="2 3">PLHSN227</strain>
    </source>
</reference>
<accession>A0A507ZSA5</accession>
<dbReference type="Proteomes" id="UP000317169">
    <property type="component" value="Unassembled WGS sequence"/>
</dbReference>
<dbReference type="RefSeq" id="WP_141422090.1">
    <property type="nucleotide sequence ID" value="NZ_VIAR01000009.1"/>
</dbReference>
<name>A0A507ZSA5_9FLAO</name>
<evidence type="ECO:0000256" key="1">
    <source>
        <dbReference type="SAM" id="SignalP"/>
    </source>
</evidence>
<dbReference type="PROSITE" id="PS51257">
    <property type="entry name" value="PROKAR_LIPOPROTEIN"/>
    <property type="match status" value="1"/>
</dbReference>
<dbReference type="AlphaFoldDB" id="A0A507ZSA5"/>
<dbReference type="OrthoDB" id="1258369at2"/>
<comment type="caution">
    <text evidence="2">The sequence shown here is derived from an EMBL/GenBank/DDBJ whole genome shotgun (WGS) entry which is preliminary data.</text>
</comment>
<keyword evidence="3" id="KW-1185">Reference proteome</keyword>
<protein>
    <submittedName>
        <fullName evidence="2">Uncharacterized protein</fullName>
    </submittedName>
</protein>
<gene>
    <name evidence="2" type="ORF">FKR84_09585</name>
</gene>
<organism evidence="2 3">
    <name type="scientific">Haloflavibacter putidus</name>
    <dbReference type="NCBI Taxonomy" id="2576776"/>
    <lineage>
        <taxon>Bacteria</taxon>
        <taxon>Pseudomonadati</taxon>
        <taxon>Bacteroidota</taxon>
        <taxon>Flavobacteriia</taxon>
        <taxon>Flavobacteriales</taxon>
        <taxon>Flavobacteriaceae</taxon>
        <taxon>Haloflavibacter</taxon>
    </lineage>
</organism>
<sequence length="191" mass="21778">MKNKLPVAVILLCFLSIISVSCKSSKNAKNDAGVNSEFNQQYIDSRGALTGTLIDAEYKLFKDQLEKELDITIPEGKSILINYRQKSNNCLGVGFKKSDVIGHIENAKEISGRLSATYNMANYFVFTEDAHYADLYSKRVNYKKDPGYFKDRIFTSNQNCSAFLLVKPNGKFMKYYGEDYFTFVKNFLLKD</sequence>
<keyword evidence="1" id="KW-0732">Signal</keyword>
<evidence type="ECO:0000313" key="3">
    <source>
        <dbReference type="Proteomes" id="UP000317169"/>
    </source>
</evidence>